<keyword evidence="14" id="KW-1185">Reference proteome</keyword>
<dbReference type="UniPathway" id="UPA00109">
    <property type="reaction ID" value="UER00180"/>
</dbReference>
<evidence type="ECO:0000256" key="4">
    <source>
        <dbReference type="ARBA" id="ARBA00022679"/>
    </source>
</evidence>
<dbReference type="PRINTS" id="PR00475">
    <property type="entry name" value="HEXOKINASE"/>
</dbReference>
<evidence type="ECO:0000256" key="5">
    <source>
        <dbReference type="ARBA" id="ARBA00022741"/>
    </source>
</evidence>
<dbReference type="FunFam" id="3.40.367.20:FF:000005">
    <property type="entry name" value="Phosphotransferase"/>
    <property type="match status" value="1"/>
</dbReference>
<dbReference type="InterPro" id="IPR043129">
    <property type="entry name" value="ATPase_NBD"/>
</dbReference>
<keyword evidence="4 12" id="KW-0808">Transferase</keyword>
<dbReference type="Gene3D" id="3.30.420.40">
    <property type="match status" value="1"/>
</dbReference>
<evidence type="ECO:0000256" key="11">
    <source>
        <dbReference type="ARBA" id="ARBA00048160"/>
    </source>
</evidence>
<sequence length="463" mass="51500">MVGGQIHAEAQVDAIKKIENVCHELMLSEDDYRQIMNLLHNEMNKGLSKEMHDTADVKMFQTFIRSLPDGTEDGSFLALDLSGQSFRVLYLTLHPGGETKVEHKTFLIPQSIMTGKGEQLFDHVATCIEKFVKDRGIPEGELPLGFMFPFRVRKTGLASATLLAWGKGFQCSGVVGEDVVSLLQQSLNKLQGIRVKVVAIMNDTVATQMSCAHADKNCLIGLILSKGINACYLEKLENVQCWEGDHNEPKTVIVNTEWGAFGSNGVIDQFRTGFDKELDLNSSNPGHQIFEKMISGEHLGEIVRLIMMRLVNEKLLFNGAVSEELLTANKFHTKYLSEIEGDTKMKEDYRITRMVLHEVGLDDVTSEDCAHVQYVCSVVSTRAAYLISAALAVLLNRIGQAEVTIAVDGPLYRFHPKFHDRMMDKINQLVNTDILFTIKQGDRHGKGSALVAAVAHRILSQGH</sequence>
<dbReference type="GO" id="GO:0001678">
    <property type="term" value="P:intracellular glucose homeostasis"/>
    <property type="evidence" value="ECO:0007669"/>
    <property type="project" value="InterPro"/>
</dbReference>
<dbReference type="CDD" id="cd24019">
    <property type="entry name" value="ASKHA_NBD_HK_meta"/>
    <property type="match status" value="1"/>
</dbReference>
<evidence type="ECO:0000256" key="12">
    <source>
        <dbReference type="RuleBase" id="RU362007"/>
    </source>
</evidence>
<dbReference type="GO" id="GO:0005829">
    <property type="term" value="C:cytosol"/>
    <property type="evidence" value="ECO:0007669"/>
    <property type="project" value="TreeGrafter"/>
</dbReference>
<keyword evidence="8 12" id="KW-0324">Glycolysis</keyword>
<protein>
    <recommendedName>
        <fullName evidence="12">Phosphotransferase</fullName>
        <ecNumber evidence="12">2.7.1.-</ecNumber>
    </recommendedName>
</protein>
<dbReference type="SUPFAM" id="SSF53067">
    <property type="entry name" value="Actin-like ATPase domain"/>
    <property type="match status" value="2"/>
</dbReference>
<dbReference type="EMBL" id="CAIIXF020000010">
    <property type="protein sequence ID" value="CAH1796808.1"/>
    <property type="molecule type" value="Genomic_DNA"/>
</dbReference>
<evidence type="ECO:0000256" key="3">
    <source>
        <dbReference type="ARBA" id="ARBA00009225"/>
    </source>
</evidence>
<evidence type="ECO:0000313" key="13">
    <source>
        <dbReference type="EMBL" id="CAH1796808.1"/>
    </source>
</evidence>
<dbReference type="GO" id="GO:0005524">
    <property type="term" value="F:ATP binding"/>
    <property type="evidence" value="ECO:0007669"/>
    <property type="project" value="UniProtKB-UniRule"/>
</dbReference>
<dbReference type="InterPro" id="IPR022672">
    <property type="entry name" value="Hexokinase_N"/>
</dbReference>
<dbReference type="GO" id="GO:0005739">
    <property type="term" value="C:mitochondrion"/>
    <property type="evidence" value="ECO:0007669"/>
    <property type="project" value="TreeGrafter"/>
</dbReference>
<keyword evidence="5 12" id="KW-0547">Nucleotide-binding</keyword>
<accession>A0A8J1TXZ0</accession>
<comment type="pathway">
    <text evidence="2">Carbohydrate metabolism; hexose metabolism.</text>
</comment>
<dbReference type="GO" id="GO:0008865">
    <property type="term" value="F:fructokinase activity"/>
    <property type="evidence" value="ECO:0007669"/>
    <property type="project" value="TreeGrafter"/>
</dbReference>
<dbReference type="PANTHER" id="PTHR19443:SF16">
    <property type="entry name" value="HEXOKINASE TYPE 1-RELATED"/>
    <property type="match status" value="1"/>
</dbReference>
<evidence type="ECO:0000256" key="9">
    <source>
        <dbReference type="ARBA" id="ARBA00044613"/>
    </source>
</evidence>
<dbReference type="GO" id="GO:0004340">
    <property type="term" value="F:glucokinase activity"/>
    <property type="evidence" value="ECO:0007669"/>
    <property type="project" value="TreeGrafter"/>
</dbReference>
<keyword evidence="7 12" id="KW-0067">ATP-binding</keyword>
<comment type="catalytic activity">
    <reaction evidence="9">
        <text>a D-hexose + ATP = a D-hexose 6-phosphate + ADP + H(+)</text>
        <dbReference type="Rhea" id="RHEA:22740"/>
        <dbReference type="ChEBI" id="CHEBI:4194"/>
        <dbReference type="ChEBI" id="CHEBI:15378"/>
        <dbReference type="ChEBI" id="CHEBI:30616"/>
        <dbReference type="ChEBI" id="CHEBI:229467"/>
        <dbReference type="ChEBI" id="CHEBI:456216"/>
        <dbReference type="EC" id="2.7.1.1"/>
    </reaction>
    <physiologicalReaction direction="left-to-right" evidence="9">
        <dbReference type="Rhea" id="RHEA:22741"/>
    </physiologicalReaction>
</comment>
<dbReference type="InterPro" id="IPR001312">
    <property type="entry name" value="Hexokinase"/>
</dbReference>
<keyword evidence="6 12" id="KW-0418">Kinase</keyword>
<dbReference type="GO" id="GO:0005536">
    <property type="term" value="F:D-glucose binding"/>
    <property type="evidence" value="ECO:0007669"/>
    <property type="project" value="InterPro"/>
</dbReference>
<dbReference type="GO" id="GO:0006096">
    <property type="term" value="P:glycolytic process"/>
    <property type="evidence" value="ECO:0007669"/>
    <property type="project" value="UniProtKB-UniPathway"/>
</dbReference>
<dbReference type="Pfam" id="PF00349">
    <property type="entry name" value="Hexokinase_1"/>
    <property type="match status" value="1"/>
</dbReference>
<evidence type="ECO:0000313" key="14">
    <source>
        <dbReference type="Proteomes" id="UP000749559"/>
    </source>
</evidence>
<evidence type="ECO:0000256" key="10">
    <source>
        <dbReference type="ARBA" id="ARBA00047905"/>
    </source>
</evidence>
<dbReference type="OrthoDB" id="419537at2759"/>
<proteinExistence type="inferred from homology"/>
<comment type="catalytic activity">
    <reaction evidence="10">
        <text>D-fructose + ATP = D-fructose 6-phosphate + ADP + H(+)</text>
        <dbReference type="Rhea" id="RHEA:16125"/>
        <dbReference type="ChEBI" id="CHEBI:15378"/>
        <dbReference type="ChEBI" id="CHEBI:30616"/>
        <dbReference type="ChEBI" id="CHEBI:37721"/>
        <dbReference type="ChEBI" id="CHEBI:61527"/>
        <dbReference type="ChEBI" id="CHEBI:456216"/>
        <dbReference type="EC" id="2.7.1.1"/>
    </reaction>
    <physiologicalReaction direction="left-to-right" evidence="10">
        <dbReference type="Rhea" id="RHEA:16126"/>
    </physiologicalReaction>
</comment>
<name>A0A8J1TXZ0_OWEFU</name>
<evidence type="ECO:0000256" key="2">
    <source>
        <dbReference type="ARBA" id="ARBA00005028"/>
    </source>
</evidence>
<comment type="pathway">
    <text evidence="1">Carbohydrate degradation; glycolysis; D-glyceraldehyde 3-phosphate and glycerone phosphate from D-glucose: step 1/4.</text>
</comment>
<dbReference type="UniPathway" id="UPA00242"/>
<dbReference type="FunFam" id="3.30.420.40:FF:000805">
    <property type="entry name" value="Hexokinase-2"/>
    <property type="match status" value="1"/>
</dbReference>
<comment type="caution">
    <text evidence="13">The sequence shown here is derived from an EMBL/GenBank/DDBJ whole genome shotgun (WGS) entry which is preliminary data.</text>
</comment>
<dbReference type="Proteomes" id="UP000749559">
    <property type="component" value="Unassembled WGS sequence"/>
</dbReference>
<dbReference type="Pfam" id="PF03727">
    <property type="entry name" value="Hexokinase_2"/>
    <property type="match status" value="1"/>
</dbReference>
<dbReference type="EC" id="2.7.1.-" evidence="12"/>
<dbReference type="PANTHER" id="PTHR19443">
    <property type="entry name" value="HEXOKINASE"/>
    <property type="match status" value="1"/>
</dbReference>
<evidence type="ECO:0000256" key="8">
    <source>
        <dbReference type="ARBA" id="ARBA00023152"/>
    </source>
</evidence>
<dbReference type="AlphaFoldDB" id="A0A8J1TXZ0"/>
<dbReference type="InterPro" id="IPR022673">
    <property type="entry name" value="Hexokinase_C"/>
</dbReference>
<organism evidence="13 14">
    <name type="scientific">Owenia fusiformis</name>
    <name type="common">Polychaete worm</name>
    <dbReference type="NCBI Taxonomy" id="6347"/>
    <lineage>
        <taxon>Eukaryota</taxon>
        <taxon>Metazoa</taxon>
        <taxon>Spiralia</taxon>
        <taxon>Lophotrochozoa</taxon>
        <taxon>Annelida</taxon>
        <taxon>Polychaeta</taxon>
        <taxon>Sedentaria</taxon>
        <taxon>Canalipalpata</taxon>
        <taxon>Sabellida</taxon>
        <taxon>Oweniida</taxon>
        <taxon>Oweniidae</taxon>
        <taxon>Owenia</taxon>
    </lineage>
</organism>
<dbReference type="PROSITE" id="PS51748">
    <property type="entry name" value="HEXOKINASE_2"/>
    <property type="match status" value="1"/>
</dbReference>
<evidence type="ECO:0000256" key="1">
    <source>
        <dbReference type="ARBA" id="ARBA00004888"/>
    </source>
</evidence>
<comment type="catalytic activity">
    <reaction evidence="11">
        <text>D-glucose + ATP = D-glucose 6-phosphate + ADP + H(+)</text>
        <dbReference type="Rhea" id="RHEA:17825"/>
        <dbReference type="ChEBI" id="CHEBI:4167"/>
        <dbReference type="ChEBI" id="CHEBI:15378"/>
        <dbReference type="ChEBI" id="CHEBI:30616"/>
        <dbReference type="ChEBI" id="CHEBI:61548"/>
        <dbReference type="ChEBI" id="CHEBI:456216"/>
        <dbReference type="EC" id="2.7.1.1"/>
    </reaction>
    <physiologicalReaction direction="left-to-right" evidence="11">
        <dbReference type="Rhea" id="RHEA:17826"/>
    </physiologicalReaction>
</comment>
<comment type="similarity">
    <text evidence="3 12">Belongs to the hexokinase family.</text>
</comment>
<gene>
    <name evidence="13" type="ORF">OFUS_LOCUS21177</name>
</gene>
<evidence type="ECO:0000256" key="7">
    <source>
        <dbReference type="ARBA" id="ARBA00022840"/>
    </source>
</evidence>
<dbReference type="GO" id="GO:0006006">
    <property type="term" value="P:glucose metabolic process"/>
    <property type="evidence" value="ECO:0007669"/>
    <property type="project" value="TreeGrafter"/>
</dbReference>
<dbReference type="Gene3D" id="3.40.367.20">
    <property type="match status" value="1"/>
</dbReference>
<evidence type="ECO:0000256" key="6">
    <source>
        <dbReference type="ARBA" id="ARBA00022777"/>
    </source>
</evidence>
<reference evidence="13" key="1">
    <citation type="submission" date="2022-03" db="EMBL/GenBank/DDBJ databases">
        <authorList>
            <person name="Martin C."/>
        </authorList>
    </citation>
    <scope>NUCLEOTIDE SEQUENCE</scope>
</reference>